<feature type="domain" description="HTH cro/C1-type" evidence="2">
    <location>
        <begin position="8"/>
        <end position="67"/>
    </location>
</feature>
<dbReference type="SUPFAM" id="SSF47413">
    <property type="entry name" value="lambda repressor-like DNA-binding domains"/>
    <property type="match status" value="1"/>
</dbReference>
<keyword evidence="4" id="KW-1185">Reference proteome</keyword>
<evidence type="ECO:0000259" key="2">
    <source>
        <dbReference type="PROSITE" id="PS50943"/>
    </source>
</evidence>
<reference evidence="3 4" key="1">
    <citation type="submission" date="2023-07" db="EMBL/GenBank/DDBJ databases">
        <title>Paenibacillus sp. JX-17 nov. isolated from soil.</title>
        <authorList>
            <person name="Wan Y."/>
            <person name="Liu B."/>
        </authorList>
    </citation>
    <scope>NUCLEOTIDE SEQUENCE [LARGE SCALE GENOMIC DNA]</scope>
    <source>
        <strain evidence="3 4">JX-17</strain>
    </source>
</reference>
<dbReference type="Gene3D" id="1.10.260.40">
    <property type="entry name" value="lambda repressor-like DNA-binding domains"/>
    <property type="match status" value="1"/>
</dbReference>
<evidence type="ECO:0000313" key="3">
    <source>
        <dbReference type="EMBL" id="MDO7908472.1"/>
    </source>
</evidence>
<dbReference type="Proteomes" id="UP001240171">
    <property type="component" value="Unassembled WGS sequence"/>
</dbReference>
<keyword evidence="1" id="KW-0238">DNA-binding</keyword>
<evidence type="ECO:0000313" key="4">
    <source>
        <dbReference type="Proteomes" id="UP001240171"/>
    </source>
</evidence>
<name>A0ABT9CKP2_9BACL</name>
<dbReference type="SMART" id="SM00530">
    <property type="entry name" value="HTH_XRE"/>
    <property type="match status" value="1"/>
</dbReference>
<dbReference type="PANTHER" id="PTHR46558">
    <property type="entry name" value="TRACRIPTIONAL REGULATORY PROTEIN-RELATED-RELATED"/>
    <property type="match status" value="1"/>
</dbReference>
<accession>A0ABT9CKP2</accession>
<dbReference type="PROSITE" id="PS50943">
    <property type="entry name" value="HTH_CROC1"/>
    <property type="match status" value="1"/>
</dbReference>
<organism evidence="3 4">
    <name type="scientific">Paenibacillus lacisoli</name>
    <dbReference type="NCBI Taxonomy" id="3064525"/>
    <lineage>
        <taxon>Bacteria</taxon>
        <taxon>Bacillati</taxon>
        <taxon>Bacillota</taxon>
        <taxon>Bacilli</taxon>
        <taxon>Bacillales</taxon>
        <taxon>Paenibacillaceae</taxon>
        <taxon>Paenibacillus</taxon>
    </lineage>
</organism>
<comment type="caution">
    <text evidence="3">The sequence shown here is derived from an EMBL/GenBank/DDBJ whole genome shotgun (WGS) entry which is preliminary data.</text>
</comment>
<gene>
    <name evidence="3" type="ORF">Q5741_18895</name>
</gene>
<dbReference type="InterPro" id="IPR001387">
    <property type="entry name" value="Cro/C1-type_HTH"/>
</dbReference>
<evidence type="ECO:0000256" key="1">
    <source>
        <dbReference type="ARBA" id="ARBA00023125"/>
    </source>
</evidence>
<dbReference type="PANTHER" id="PTHR46558:SF14">
    <property type="entry name" value="HTH-TYPE TRANSCRIPTIONAL REGULATOR ANSR"/>
    <property type="match status" value="1"/>
</dbReference>
<dbReference type="RefSeq" id="WP_305025692.1">
    <property type="nucleotide sequence ID" value="NZ_JAUQTB010000016.1"/>
</dbReference>
<protein>
    <submittedName>
        <fullName evidence="3">Helix-turn-helix domain-containing protein</fullName>
    </submittedName>
</protein>
<proteinExistence type="predicted"/>
<dbReference type="EMBL" id="JAUQTB010000016">
    <property type="protein sequence ID" value="MDO7908472.1"/>
    <property type="molecule type" value="Genomic_DNA"/>
</dbReference>
<sequence>MEIFSKRLKAERERKKSTDSKWTQGYVADVIGVARPTYTAYENGTKQPPLETLNRIADLFDVSLDYLQGRSVSRVTSGGSAYLDGGKDWTDEEKAVADAAIQAWREMKKKQREEEG</sequence>
<dbReference type="Pfam" id="PF01381">
    <property type="entry name" value="HTH_3"/>
    <property type="match status" value="1"/>
</dbReference>
<dbReference type="InterPro" id="IPR010982">
    <property type="entry name" value="Lambda_DNA-bd_dom_sf"/>
</dbReference>
<dbReference type="CDD" id="cd00093">
    <property type="entry name" value="HTH_XRE"/>
    <property type="match status" value="1"/>
</dbReference>